<dbReference type="NCBIfam" id="TIGR01256">
    <property type="entry name" value="modA"/>
    <property type="match status" value="1"/>
</dbReference>
<dbReference type="Pfam" id="PF13531">
    <property type="entry name" value="SBP_bac_11"/>
    <property type="match status" value="1"/>
</dbReference>
<feature type="binding site" evidence="6">
    <location>
        <position position="165"/>
    </location>
    <ligand>
        <name>molybdate</name>
        <dbReference type="ChEBI" id="CHEBI:36264"/>
    </ligand>
</feature>
<dbReference type="AlphaFoldDB" id="A0A934S573"/>
<proteinExistence type="inferred from homology"/>
<dbReference type="RefSeq" id="WP_200267502.1">
    <property type="nucleotide sequence ID" value="NZ_JAENIJ010000003.1"/>
</dbReference>
<dbReference type="InterPro" id="IPR005950">
    <property type="entry name" value="ModA"/>
</dbReference>
<dbReference type="GO" id="GO:1901359">
    <property type="term" value="F:tungstate binding"/>
    <property type="evidence" value="ECO:0007669"/>
    <property type="project" value="UniProtKB-ARBA"/>
</dbReference>
<evidence type="ECO:0000256" key="5">
    <source>
        <dbReference type="ARBA" id="ARBA00062515"/>
    </source>
</evidence>
<dbReference type="Proteomes" id="UP000603141">
    <property type="component" value="Unassembled WGS sequence"/>
</dbReference>
<evidence type="ECO:0000256" key="7">
    <source>
        <dbReference type="SAM" id="SignalP"/>
    </source>
</evidence>
<dbReference type="PANTHER" id="PTHR30632">
    <property type="entry name" value="MOLYBDATE-BINDING PERIPLASMIC PROTEIN"/>
    <property type="match status" value="1"/>
</dbReference>
<comment type="subunit">
    <text evidence="5">The complex is composed of two ATP-binding proteins (ModC), two transmembrane proteins (ModB) and a solute-binding protein (ModA).</text>
</comment>
<feature type="signal peptide" evidence="7">
    <location>
        <begin position="1"/>
        <end position="19"/>
    </location>
</feature>
<evidence type="ECO:0000256" key="1">
    <source>
        <dbReference type="ARBA" id="ARBA00009175"/>
    </source>
</evidence>
<evidence type="ECO:0000256" key="4">
    <source>
        <dbReference type="ARBA" id="ARBA00022729"/>
    </source>
</evidence>
<keyword evidence="9" id="KW-1185">Reference proteome</keyword>
<sequence length="251" mass="26653">MKLLIRVFLAIVLLSTAQADALRISAAASLSDVMTEISKLHEKAAGGEIQLNFGGSNVLARQIEAGAPCDLFFSADEATMNGLKAKGLLLDSSITALLANRLVVIVPNESHLTMDSAETLASSKLKRLALGDPAAVPAGVYTRKWLEQQKLWGKVAPKVIALENVRGALAAVASGNVDAGVVYQTDAMISNKVRVVYKVPAEDAPEIRYPIAVCKSSSQSAAAREFIKFLQTPAAVEIFKKFGFSVTLAEP</sequence>
<organism evidence="8 9">
    <name type="scientific">Luteolibacter pohnpeiensis</name>
    <dbReference type="NCBI Taxonomy" id="454153"/>
    <lineage>
        <taxon>Bacteria</taxon>
        <taxon>Pseudomonadati</taxon>
        <taxon>Verrucomicrobiota</taxon>
        <taxon>Verrucomicrobiia</taxon>
        <taxon>Verrucomicrobiales</taxon>
        <taxon>Verrucomicrobiaceae</taxon>
        <taxon>Luteolibacter</taxon>
    </lineage>
</organism>
<feature type="binding site" evidence="6">
    <location>
        <position position="183"/>
    </location>
    <ligand>
        <name>molybdate</name>
        <dbReference type="ChEBI" id="CHEBI:36264"/>
    </ligand>
</feature>
<dbReference type="GO" id="GO:0015689">
    <property type="term" value="P:molybdate ion transport"/>
    <property type="evidence" value="ECO:0007669"/>
    <property type="project" value="InterPro"/>
</dbReference>
<reference evidence="8" key="1">
    <citation type="submission" date="2021-01" db="EMBL/GenBank/DDBJ databases">
        <title>Modified the classification status of verrucomicrobia.</title>
        <authorList>
            <person name="Feng X."/>
        </authorList>
    </citation>
    <scope>NUCLEOTIDE SEQUENCE</scope>
    <source>
        <strain evidence="8">KCTC 22041</strain>
    </source>
</reference>
<comment type="caution">
    <text evidence="8">The sequence shown here is derived from an EMBL/GenBank/DDBJ whole genome shotgun (WGS) entry which is preliminary data.</text>
</comment>
<dbReference type="FunFam" id="3.40.190.10:FF:000035">
    <property type="entry name" value="Molybdate ABC transporter substrate-binding protein"/>
    <property type="match status" value="1"/>
</dbReference>
<dbReference type="GO" id="GO:0030973">
    <property type="term" value="F:molybdate ion binding"/>
    <property type="evidence" value="ECO:0007669"/>
    <property type="project" value="UniProtKB-ARBA"/>
</dbReference>
<evidence type="ECO:0000256" key="6">
    <source>
        <dbReference type="PIRSR" id="PIRSR004846-1"/>
    </source>
</evidence>
<dbReference type="PIRSF" id="PIRSF004846">
    <property type="entry name" value="ModA"/>
    <property type="match status" value="1"/>
</dbReference>
<protein>
    <submittedName>
        <fullName evidence="8">Molybdate ABC transporter substrate-binding protein</fullName>
    </submittedName>
</protein>
<comment type="similarity">
    <text evidence="1">Belongs to the bacterial solute-binding protein ModA family.</text>
</comment>
<dbReference type="PANTHER" id="PTHR30632:SF0">
    <property type="entry name" value="SULFATE-BINDING PROTEIN"/>
    <property type="match status" value="1"/>
</dbReference>
<dbReference type="Gene3D" id="3.40.190.10">
    <property type="entry name" value="Periplasmic binding protein-like II"/>
    <property type="match status" value="2"/>
</dbReference>
<evidence type="ECO:0000256" key="3">
    <source>
        <dbReference type="ARBA" id="ARBA00022723"/>
    </source>
</evidence>
<evidence type="ECO:0000256" key="2">
    <source>
        <dbReference type="ARBA" id="ARBA00022505"/>
    </source>
</evidence>
<dbReference type="GO" id="GO:0046872">
    <property type="term" value="F:metal ion binding"/>
    <property type="evidence" value="ECO:0007669"/>
    <property type="project" value="UniProtKB-KW"/>
</dbReference>
<dbReference type="InterPro" id="IPR050682">
    <property type="entry name" value="ModA/WtpA"/>
</dbReference>
<evidence type="ECO:0000313" key="9">
    <source>
        <dbReference type="Proteomes" id="UP000603141"/>
    </source>
</evidence>
<keyword evidence="4 7" id="KW-0732">Signal</keyword>
<feature type="binding site" evidence="6">
    <location>
        <position position="138"/>
    </location>
    <ligand>
        <name>molybdate</name>
        <dbReference type="ChEBI" id="CHEBI:36264"/>
    </ligand>
</feature>
<gene>
    <name evidence="8" type="primary">modA</name>
    <name evidence="8" type="ORF">JIN85_03015</name>
</gene>
<evidence type="ECO:0000313" key="8">
    <source>
        <dbReference type="EMBL" id="MBK1881369.1"/>
    </source>
</evidence>
<accession>A0A934S573</accession>
<keyword evidence="2 6" id="KW-0500">Molybdenum</keyword>
<name>A0A934S573_9BACT</name>
<feature type="chain" id="PRO_5037342566" evidence="7">
    <location>
        <begin position="20"/>
        <end position="251"/>
    </location>
</feature>
<dbReference type="EMBL" id="JAENIJ010000003">
    <property type="protein sequence ID" value="MBK1881369.1"/>
    <property type="molecule type" value="Genomic_DNA"/>
</dbReference>
<dbReference type="SUPFAM" id="SSF53850">
    <property type="entry name" value="Periplasmic binding protein-like II"/>
    <property type="match status" value="1"/>
</dbReference>
<feature type="binding site" evidence="6">
    <location>
        <position position="29"/>
    </location>
    <ligand>
        <name>molybdate</name>
        <dbReference type="ChEBI" id="CHEBI:36264"/>
    </ligand>
</feature>
<keyword evidence="3 6" id="KW-0479">Metal-binding</keyword>
<feature type="binding site" evidence="6">
    <location>
        <position position="56"/>
    </location>
    <ligand>
        <name>molybdate</name>
        <dbReference type="ChEBI" id="CHEBI:36264"/>
    </ligand>
</feature>